<dbReference type="Proteomes" id="UP001597468">
    <property type="component" value="Unassembled WGS sequence"/>
</dbReference>
<dbReference type="InterPro" id="IPR036259">
    <property type="entry name" value="MFS_trans_sf"/>
</dbReference>
<name>A0ABW5IVS1_9FLAO</name>
<gene>
    <name evidence="2" type="ORF">ACFSTG_07600</name>
</gene>
<dbReference type="RefSeq" id="WP_380750505.1">
    <property type="nucleotide sequence ID" value="NZ_JBHULT010000006.1"/>
</dbReference>
<feature type="transmembrane region" description="Helical" evidence="1">
    <location>
        <begin position="112"/>
        <end position="135"/>
    </location>
</feature>
<dbReference type="EMBL" id="JBHULT010000006">
    <property type="protein sequence ID" value="MFD2517754.1"/>
    <property type="molecule type" value="Genomic_DNA"/>
</dbReference>
<dbReference type="PANTHER" id="PTHR43044:SF1">
    <property type="entry name" value="QUINOL:CYTOCHROME C OXIDOREDUCTASE QUINONE-BINDING SUBUNIT 2"/>
    <property type="match status" value="1"/>
</dbReference>
<feature type="transmembrane region" description="Helical" evidence="1">
    <location>
        <begin position="321"/>
        <end position="341"/>
    </location>
</feature>
<keyword evidence="3" id="KW-1185">Reference proteome</keyword>
<evidence type="ECO:0000313" key="3">
    <source>
        <dbReference type="Proteomes" id="UP001597468"/>
    </source>
</evidence>
<reference evidence="3" key="1">
    <citation type="journal article" date="2019" name="Int. J. Syst. Evol. Microbiol.">
        <title>The Global Catalogue of Microorganisms (GCM) 10K type strain sequencing project: providing services to taxonomists for standard genome sequencing and annotation.</title>
        <authorList>
            <consortium name="The Broad Institute Genomics Platform"/>
            <consortium name="The Broad Institute Genome Sequencing Center for Infectious Disease"/>
            <person name="Wu L."/>
            <person name="Ma J."/>
        </authorList>
    </citation>
    <scope>NUCLEOTIDE SEQUENCE [LARGE SCALE GENOMIC DNA]</scope>
    <source>
        <strain evidence="3">KCTC 42585</strain>
    </source>
</reference>
<evidence type="ECO:0000256" key="1">
    <source>
        <dbReference type="SAM" id="Phobius"/>
    </source>
</evidence>
<dbReference type="PANTHER" id="PTHR43044">
    <property type="match status" value="1"/>
</dbReference>
<comment type="caution">
    <text evidence="2">The sequence shown here is derived from an EMBL/GenBank/DDBJ whole genome shotgun (WGS) entry which is preliminary data.</text>
</comment>
<feature type="transmembrane region" description="Helical" evidence="1">
    <location>
        <begin position="246"/>
        <end position="266"/>
    </location>
</feature>
<feature type="transmembrane region" description="Helical" evidence="1">
    <location>
        <begin position="200"/>
        <end position="220"/>
    </location>
</feature>
<keyword evidence="1" id="KW-0812">Transmembrane</keyword>
<dbReference type="SUPFAM" id="SSF103473">
    <property type="entry name" value="MFS general substrate transporter"/>
    <property type="match status" value="1"/>
</dbReference>
<feature type="transmembrane region" description="Helical" evidence="1">
    <location>
        <begin position="156"/>
        <end position="180"/>
    </location>
</feature>
<accession>A0ABW5IVS1</accession>
<protein>
    <submittedName>
        <fullName evidence="2">Quinol:cytochrome C oxidoreductase</fullName>
    </submittedName>
</protein>
<feature type="transmembrane region" description="Helical" evidence="1">
    <location>
        <begin position="361"/>
        <end position="379"/>
    </location>
</feature>
<feature type="transmembrane region" description="Helical" evidence="1">
    <location>
        <begin position="418"/>
        <end position="443"/>
    </location>
</feature>
<feature type="transmembrane region" description="Helical" evidence="1">
    <location>
        <begin position="278"/>
        <end position="301"/>
    </location>
</feature>
<keyword evidence="1" id="KW-1133">Transmembrane helix</keyword>
<evidence type="ECO:0000313" key="2">
    <source>
        <dbReference type="EMBL" id="MFD2517754.1"/>
    </source>
</evidence>
<feature type="transmembrane region" description="Helical" evidence="1">
    <location>
        <begin position="386"/>
        <end position="403"/>
    </location>
</feature>
<sequence length="464" mass="53548">MYTLSSKLKLFSIILMVVGLLGLVYGFIAAPSTIEDVREIVASHDDHSSAVEMPLPGQTEDELEDDAQGFDLVLSEHEVETQRMDEESHTLAEEEELVHLEHILHQLQNKPWAAVFVAAFFFFMIALGTLAFYAVQYAAQAGWSPVLFRVMEGITGYLLPGSIIMFLLLVLSGLHLNHMFVWMDAEVVADDEIIQNKSGYLNVTFFLIRAAIYIAGWNLFRYLMRRNSHRQDEATDNVWYKKNFKLAAGFLVFFMVTESMMSWDWIMSLDPHWFSTLFGWYVFSSMFVSAITVIALVTIYLKSRGFLPFVNNSHIHDLAKFMFGLSIFWTYLWFSQFMLIWYSNIPEEVTYFVSRIEDYGLVFFGMAALNFIFPLLLLMNSDFKRVNWFVVMTGIIILIGHYLDVYVMVMPATVGESWFIGIPELSALAFFGGLFIFVVFNSLTKAPLLVKRNPFRKESEHYHY</sequence>
<proteinExistence type="predicted"/>
<keyword evidence="1" id="KW-0472">Membrane</keyword>
<organism evidence="2 3">
    <name type="scientific">Salinimicrobium flavum</name>
    <dbReference type="NCBI Taxonomy" id="1737065"/>
    <lineage>
        <taxon>Bacteria</taxon>
        <taxon>Pseudomonadati</taxon>
        <taxon>Bacteroidota</taxon>
        <taxon>Flavobacteriia</taxon>
        <taxon>Flavobacteriales</taxon>
        <taxon>Flavobacteriaceae</taxon>
        <taxon>Salinimicrobium</taxon>
    </lineage>
</organism>